<dbReference type="Pfam" id="PF04151">
    <property type="entry name" value="PPC"/>
    <property type="match status" value="2"/>
</dbReference>
<keyword evidence="4" id="KW-1185">Reference proteome</keyword>
<accession>A0ABN1H0S8</accession>
<feature type="domain" description="Peptidase C-terminal archaeal/bacterial" evidence="2">
    <location>
        <begin position="54"/>
        <end position="119"/>
    </location>
</feature>
<proteinExistence type="predicted"/>
<evidence type="ECO:0000313" key="3">
    <source>
        <dbReference type="EMBL" id="GAA0625686.1"/>
    </source>
</evidence>
<dbReference type="Proteomes" id="UP001501352">
    <property type="component" value="Unassembled WGS sequence"/>
</dbReference>
<feature type="chain" id="PRO_5045398333" description="Peptidase C-terminal archaeal/bacterial domain-containing protein" evidence="1">
    <location>
        <begin position="25"/>
        <end position="608"/>
    </location>
</feature>
<reference evidence="3 4" key="1">
    <citation type="journal article" date="2019" name="Int. J. Syst. Evol. Microbiol.">
        <title>The Global Catalogue of Microorganisms (GCM) 10K type strain sequencing project: providing services to taxonomists for standard genome sequencing and annotation.</title>
        <authorList>
            <consortium name="The Broad Institute Genomics Platform"/>
            <consortium name="The Broad Institute Genome Sequencing Center for Infectious Disease"/>
            <person name="Wu L."/>
            <person name="Ma J."/>
        </authorList>
    </citation>
    <scope>NUCLEOTIDE SEQUENCE [LARGE SCALE GENOMIC DNA]</scope>
    <source>
        <strain evidence="3 4">JCM 12928</strain>
    </source>
</reference>
<gene>
    <name evidence="3" type="ORF">GCM10009422_22920</name>
</gene>
<evidence type="ECO:0000256" key="1">
    <source>
        <dbReference type="SAM" id="SignalP"/>
    </source>
</evidence>
<evidence type="ECO:0000259" key="2">
    <source>
        <dbReference type="Pfam" id="PF04151"/>
    </source>
</evidence>
<comment type="caution">
    <text evidence="3">The sequence shown here is derived from an EMBL/GenBank/DDBJ whole genome shotgun (WGS) entry which is preliminary data.</text>
</comment>
<protein>
    <recommendedName>
        <fullName evidence="2">Peptidase C-terminal archaeal/bacterial domain-containing protein</fullName>
    </recommendedName>
</protein>
<name>A0ABN1H0S8_9CAUL</name>
<feature type="signal peptide" evidence="1">
    <location>
        <begin position="1"/>
        <end position="24"/>
    </location>
</feature>
<organism evidence="3 4">
    <name type="scientific">Brevundimonas kwangchunensis</name>
    <dbReference type="NCBI Taxonomy" id="322163"/>
    <lineage>
        <taxon>Bacteria</taxon>
        <taxon>Pseudomonadati</taxon>
        <taxon>Pseudomonadota</taxon>
        <taxon>Alphaproteobacteria</taxon>
        <taxon>Caulobacterales</taxon>
        <taxon>Caulobacteraceae</taxon>
        <taxon>Brevundimonas</taxon>
    </lineage>
</organism>
<sequence>MRQFVLAAASSLAIAIAFGGAAHAQEARPLEIGASVEDSIGQGDATDDDGEVRYDVWTVELAAGQRIEAIMRSDAFDSFLDIRDAKGEVLASDDDGLGEGYHSRLRFTAPHPGVYVIRARPLSGIDTGGAYTLSLVERPPAPPTADPVQIRVGETVSGEIAGGDAEGDDGAQYDRYIFNGRTDQRVLIALDSDAFDPVVRVGRLVNGAFAELAMNDDGPGAGLNSRLSFTPPENGQFEIRAAPLSAGREGAYSLTLSEAPPPPQARRIRLDERVRGELSENDALNDAGVRADLYSFEGREGQRVRIDMTSSAFDTYLELFDADRTSLATDDDGGPVGTNSRLVYTLPANGTYTVEARAFSSGTGNYSITVSEVPPEQPPAPIVFGRTIEGEIDENDGRDAQDRGFDAFVFSGTQGQRIQAIMRSGDFDSYLQIGLAGEEFSALSQDDDGLGEGFDSRLRFTLPEDGEYVIRASPLGSEGKGLYSLELTDRGPQPVPGSILVGATARGELTEADATADNNSVYDAYRITVKEGEELVILMVSNEVDSVVTIGHADGDDFEALAADDDGLSDTHSKLEWTAPDDGEYEIRAGTFSQGQTGSYALIVLKKS</sequence>
<keyword evidence="1" id="KW-0732">Signal</keyword>
<dbReference type="Gene3D" id="2.60.120.380">
    <property type="match status" value="5"/>
</dbReference>
<dbReference type="EMBL" id="BAAAGA010000005">
    <property type="protein sequence ID" value="GAA0625686.1"/>
    <property type="molecule type" value="Genomic_DNA"/>
</dbReference>
<dbReference type="InterPro" id="IPR007280">
    <property type="entry name" value="Peptidase_C_arc/bac"/>
</dbReference>
<dbReference type="RefSeq" id="WP_343793869.1">
    <property type="nucleotide sequence ID" value="NZ_BAAAGA010000005.1"/>
</dbReference>
<feature type="domain" description="Peptidase C-terminal archaeal/bacterial" evidence="2">
    <location>
        <begin position="291"/>
        <end position="357"/>
    </location>
</feature>
<evidence type="ECO:0000313" key="4">
    <source>
        <dbReference type="Proteomes" id="UP001501352"/>
    </source>
</evidence>